<dbReference type="EMBL" id="CP071869">
    <property type="protein sequence ID" value="QTE22455.1"/>
    <property type="molecule type" value="Genomic_DNA"/>
</dbReference>
<dbReference type="Pfam" id="PF00593">
    <property type="entry name" value="TonB_dep_Rec_b-barrel"/>
    <property type="match status" value="1"/>
</dbReference>
<dbReference type="InterPro" id="IPR012910">
    <property type="entry name" value="Plug_dom"/>
</dbReference>
<sequence length="1039" mass="114080">MKKFKLLLIGLLLTTSFSMFAQQTVKGIVKEKATGEPLPGVSVVLKGTQRGTETDFDGNFTLDKVKTGDTLVFRYLGYTTKELVIASKYNLTVTLKESSEQLDEIVIVGYGSVKKEDLTGSVDVISAKDFNKGAVVSPDQLLQGKAAGVRITNAGGQPDAAPNIRIRGGSSLSGNNAPLIVIDGVPLDNGGVAGVGNPLSLINPNDIESFSILKDASATAIYGSRASNGVLIITTKKGTSGDTKYNFSTRTSVSAISPGNQIQVMNSDTFVNFAKKYYPNSLEALGVPVGSVSTNEPSRIITLKDKNGNSFKRQIFNTNWQDAIYRTAVTKDYNFGVSANLFKKIPLRASVGFNDTEGVVKTNDYQRITGSLRLTPKFFDKHLKIDINAKGTLVDKNSIDDGGALGGAISMDPTKPIYDSSSFFGGFYQQYRPSTDTNAPNAKAGASNPLGVLLQRTRPEKVKRILGNVEFDYKFHNLPELRAVLNLGLEASTAEIEEVYADNAINSYTLVPDTNQPLGTYIFNSGKSYGENQDIKNTTMEGYLAYRKELDESFINNFDVQGGYSYQNFRNEGTKDLYITDPTSGVRIPNVNPLNPTNRYFNELNLQSFFGRANLNLANKYLVTLSLRADGSSFFTKENRWGYFPSAALAWKLKEESFVKGVEFINDFKLRIGWGQTGQQDVSGQVGFYPSTPLFEIGSPESQYISGVNLYNAKEFNPDLTWEKTTTYNVGIDFDFFKNSFISGSFDVYKRETTDLLVVATVPPGQALSDQVIQNIGSTDSKGFELNLNANIIRKEDLDVSLNSNLSYNYTEVSDLEGVKQINAPNGGLAIGTGNILLRHAVGQQAGSAWVLKQVYDNAGNPILGSFVDLNGDGSITEDDRYYRAIQPNWTFGFGFNVNFKNWDFSASFRGQLDGEVYNSRRLTNGVIRNTQSLDGTFFNNALDFSAGEANPAFTNILDPIQYSDYFLENASFLRCENIVLGHTLNNVFKSVGLKIYGAVNNPFLITNYSGQDPENFSGIDNNFYPRATIYNIGVNIDF</sequence>
<dbReference type="Proteomes" id="UP000663920">
    <property type="component" value="Chromosome"/>
</dbReference>
<dbReference type="InterPro" id="IPR008969">
    <property type="entry name" value="CarboxyPept-like_regulatory"/>
</dbReference>
<dbReference type="Gene3D" id="2.170.130.10">
    <property type="entry name" value="TonB-dependent receptor, plug domain"/>
    <property type="match status" value="1"/>
</dbReference>
<proteinExistence type="inferred from homology"/>
<evidence type="ECO:0000259" key="12">
    <source>
        <dbReference type="Pfam" id="PF07715"/>
    </source>
</evidence>
<accession>A0A975H951</accession>
<evidence type="ECO:0000256" key="10">
    <source>
        <dbReference type="SAM" id="SignalP"/>
    </source>
</evidence>
<comment type="subcellular location">
    <subcellularLocation>
        <location evidence="1 8">Cell outer membrane</location>
        <topology evidence="1 8">Multi-pass membrane protein</topology>
    </subcellularLocation>
</comment>
<evidence type="ECO:0000256" key="4">
    <source>
        <dbReference type="ARBA" id="ARBA00022692"/>
    </source>
</evidence>
<dbReference type="InterPro" id="IPR023997">
    <property type="entry name" value="TonB-dep_OMP_SusC/RagA_CS"/>
</dbReference>
<dbReference type="Pfam" id="PF07715">
    <property type="entry name" value="Plug"/>
    <property type="match status" value="1"/>
</dbReference>
<dbReference type="KEGG" id="pcea:J3359_16880"/>
<evidence type="ECO:0000256" key="3">
    <source>
        <dbReference type="ARBA" id="ARBA00022452"/>
    </source>
</evidence>
<comment type="similarity">
    <text evidence="8 9">Belongs to the TonB-dependent receptor family.</text>
</comment>
<reference evidence="13 14" key="1">
    <citation type="submission" date="2021-03" db="EMBL/GenBank/DDBJ databases">
        <title>Complete genome of Polaribacter_sp.SM13.</title>
        <authorList>
            <person name="Jeong S.W."/>
            <person name="Bae J.W."/>
        </authorList>
    </citation>
    <scope>NUCLEOTIDE SEQUENCE [LARGE SCALE GENOMIC DNA]</scope>
    <source>
        <strain evidence="13 14">SM13</strain>
    </source>
</reference>
<feature type="signal peptide" evidence="10">
    <location>
        <begin position="1"/>
        <end position="21"/>
    </location>
</feature>
<feature type="domain" description="TonB-dependent receptor-like beta-barrel" evidence="11">
    <location>
        <begin position="419"/>
        <end position="815"/>
    </location>
</feature>
<evidence type="ECO:0000256" key="8">
    <source>
        <dbReference type="PROSITE-ProRule" id="PRU01360"/>
    </source>
</evidence>
<evidence type="ECO:0000256" key="2">
    <source>
        <dbReference type="ARBA" id="ARBA00022448"/>
    </source>
</evidence>
<dbReference type="Pfam" id="PF13715">
    <property type="entry name" value="CarbopepD_reg_2"/>
    <property type="match status" value="1"/>
</dbReference>
<organism evidence="13 14">
    <name type="scientific">Polaribacter cellanae</name>
    <dbReference type="NCBI Taxonomy" id="2818493"/>
    <lineage>
        <taxon>Bacteria</taxon>
        <taxon>Pseudomonadati</taxon>
        <taxon>Bacteroidota</taxon>
        <taxon>Flavobacteriia</taxon>
        <taxon>Flavobacteriales</taxon>
        <taxon>Flavobacteriaceae</taxon>
    </lineage>
</organism>
<dbReference type="PROSITE" id="PS52016">
    <property type="entry name" value="TONB_DEPENDENT_REC_3"/>
    <property type="match status" value="1"/>
</dbReference>
<evidence type="ECO:0000256" key="5">
    <source>
        <dbReference type="ARBA" id="ARBA00023077"/>
    </source>
</evidence>
<dbReference type="GO" id="GO:0009279">
    <property type="term" value="C:cell outer membrane"/>
    <property type="evidence" value="ECO:0007669"/>
    <property type="project" value="UniProtKB-SubCell"/>
</dbReference>
<evidence type="ECO:0000256" key="7">
    <source>
        <dbReference type="ARBA" id="ARBA00023237"/>
    </source>
</evidence>
<feature type="domain" description="TonB-dependent receptor plug" evidence="12">
    <location>
        <begin position="115"/>
        <end position="230"/>
    </location>
</feature>
<keyword evidence="13" id="KW-0675">Receptor</keyword>
<keyword evidence="4 8" id="KW-0812">Transmembrane</keyword>
<dbReference type="NCBIfam" id="TIGR04056">
    <property type="entry name" value="OMP_RagA_SusC"/>
    <property type="match status" value="1"/>
</dbReference>
<dbReference type="SUPFAM" id="SSF56935">
    <property type="entry name" value="Porins"/>
    <property type="match status" value="1"/>
</dbReference>
<evidence type="ECO:0000259" key="11">
    <source>
        <dbReference type="Pfam" id="PF00593"/>
    </source>
</evidence>
<feature type="chain" id="PRO_5037640122" evidence="10">
    <location>
        <begin position="22"/>
        <end position="1039"/>
    </location>
</feature>
<protein>
    <submittedName>
        <fullName evidence="13">TonB-dependent receptor</fullName>
    </submittedName>
</protein>
<dbReference type="NCBIfam" id="TIGR04057">
    <property type="entry name" value="SusC_RagA_signa"/>
    <property type="match status" value="1"/>
</dbReference>
<keyword evidence="2 8" id="KW-0813">Transport</keyword>
<keyword evidence="10" id="KW-0732">Signal</keyword>
<keyword evidence="14" id="KW-1185">Reference proteome</keyword>
<dbReference type="RefSeq" id="WP_208078266.1">
    <property type="nucleotide sequence ID" value="NZ_CP071869.1"/>
</dbReference>
<dbReference type="AlphaFoldDB" id="A0A975H951"/>
<dbReference type="Gene3D" id="2.60.40.1120">
    <property type="entry name" value="Carboxypeptidase-like, regulatory domain"/>
    <property type="match status" value="1"/>
</dbReference>
<dbReference type="InterPro" id="IPR037066">
    <property type="entry name" value="Plug_dom_sf"/>
</dbReference>
<dbReference type="InterPro" id="IPR036942">
    <property type="entry name" value="Beta-barrel_TonB_sf"/>
</dbReference>
<evidence type="ECO:0000313" key="13">
    <source>
        <dbReference type="EMBL" id="QTE22455.1"/>
    </source>
</evidence>
<keyword evidence="5 9" id="KW-0798">TonB box</keyword>
<evidence type="ECO:0000256" key="6">
    <source>
        <dbReference type="ARBA" id="ARBA00023136"/>
    </source>
</evidence>
<dbReference type="InterPro" id="IPR000531">
    <property type="entry name" value="Beta-barrel_TonB"/>
</dbReference>
<dbReference type="SUPFAM" id="SSF49464">
    <property type="entry name" value="Carboxypeptidase regulatory domain-like"/>
    <property type="match status" value="1"/>
</dbReference>
<evidence type="ECO:0000256" key="1">
    <source>
        <dbReference type="ARBA" id="ARBA00004571"/>
    </source>
</evidence>
<dbReference type="InterPro" id="IPR023996">
    <property type="entry name" value="TonB-dep_OMP_SusC/RagA"/>
</dbReference>
<gene>
    <name evidence="13" type="ORF">J3359_16880</name>
</gene>
<evidence type="ECO:0000313" key="14">
    <source>
        <dbReference type="Proteomes" id="UP000663920"/>
    </source>
</evidence>
<name>A0A975H951_9FLAO</name>
<keyword evidence="7 8" id="KW-0998">Cell outer membrane</keyword>
<dbReference type="FunFam" id="2.170.130.10:FF:000008">
    <property type="entry name" value="SusC/RagA family TonB-linked outer membrane protein"/>
    <property type="match status" value="1"/>
</dbReference>
<evidence type="ECO:0000256" key="9">
    <source>
        <dbReference type="RuleBase" id="RU003357"/>
    </source>
</evidence>
<dbReference type="InterPro" id="IPR039426">
    <property type="entry name" value="TonB-dep_rcpt-like"/>
</dbReference>
<keyword evidence="3 8" id="KW-1134">Transmembrane beta strand</keyword>
<dbReference type="Gene3D" id="2.40.170.20">
    <property type="entry name" value="TonB-dependent receptor, beta-barrel domain"/>
    <property type="match status" value="1"/>
</dbReference>
<keyword evidence="6 8" id="KW-0472">Membrane</keyword>